<accession>A0A6G0WAA5</accession>
<dbReference type="EMBL" id="VUJU01008972">
    <property type="protein sequence ID" value="KAF0723494.1"/>
    <property type="molecule type" value="Genomic_DNA"/>
</dbReference>
<comment type="caution">
    <text evidence="1">The sequence shown here is derived from an EMBL/GenBank/DDBJ whole genome shotgun (WGS) entry which is preliminary data.</text>
</comment>
<reference evidence="1 2" key="1">
    <citation type="submission" date="2019-08" db="EMBL/GenBank/DDBJ databases">
        <title>Whole genome of Aphis craccivora.</title>
        <authorList>
            <person name="Voronova N.V."/>
            <person name="Shulinski R.S."/>
            <person name="Bandarenka Y.V."/>
            <person name="Zhorov D.G."/>
            <person name="Warner D."/>
        </authorList>
    </citation>
    <scope>NUCLEOTIDE SEQUENCE [LARGE SCALE GENOMIC DNA]</scope>
    <source>
        <strain evidence="1">180601</strain>
        <tissue evidence="1">Whole Body</tissue>
    </source>
</reference>
<dbReference type="OrthoDB" id="6644314at2759"/>
<dbReference type="Proteomes" id="UP000478052">
    <property type="component" value="Unassembled WGS sequence"/>
</dbReference>
<organism evidence="1 2">
    <name type="scientific">Aphis craccivora</name>
    <name type="common">Cowpea aphid</name>
    <dbReference type="NCBI Taxonomy" id="307492"/>
    <lineage>
        <taxon>Eukaryota</taxon>
        <taxon>Metazoa</taxon>
        <taxon>Ecdysozoa</taxon>
        <taxon>Arthropoda</taxon>
        <taxon>Hexapoda</taxon>
        <taxon>Insecta</taxon>
        <taxon>Pterygota</taxon>
        <taxon>Neoptera</taxon>
        <taxon>Paraneoptera</taxon>
        <taxon>Hemiptera</taxon>
        <taxon>Sternorrhyncha</taxon>
        <taxon>Aphidomorpha</taxon>
        <taxon>Aphidoidea</taxon>
        <taxon>Aphididae</taxon>
        <taxon>Aphidini</taxon>
        <taxon>Aphis</taxon>
        <taxon>Aphis</taxon>
    </lineage>
</organism>
<dbReference type="AlphaFoldDB" id="A0A6G0WAA5"/>
<feature type="non-terminal residue" evidence="1">
    <location>
        <position position="1"/>
    </location>
</feature>
<protein>
    <submittedName>
        <fullName evidence="1">Uncharacterized protein</fullName>
    </submittedName>
</protein>
<keyword evidence="2" id="KW-1185">Reference proteome</keyword>
<name>A0A6G0WAA5_APHCR</name>
<evidence type="ECO:0000313" key="1">
    <source>
        <dbReference type="EMBL" id="KAF0723494.1"/>
    </source>
</evidence>
<evidence type="ECO:0000313" key="2">
    <source>
        <dbReference type="Proteomes" id="UP000478052"/>
    </source>
</evidence>
<proteinExistence type="predicted"/>
<gene>
    <name evidence="1" type="ORF">FWK35_00031637</name>
</gene>
<sequence length="114" mass="13647">LLNRSELLKLQDLEWSIFEIIERKTKIVKPLVLQKINQIATSLKSNTEVVTRTLEHMTNRVKALTTFSLQYMLTTTISRVSFNYMQLNISHKDGWTNYKKTSYEKTYLFFLFRY</sequence>